<dbReference type="Pfam" id="PF02889">
    <property type="entry name" value="Sec63"/>
    <property type="match status" value="1"/>
</dbReference>
<dbReference type="InParanoid" id="A0A1V8TIF0"/>
<feature type="compositionally biased region" description="Basic and acidic residues" evidence="15">
    <location>
        <begin position="505"/>
        <end position="523"/>
    </location>
</feature>
<dbReference type="GO" id="GO:0015165">
    <property type="term" value="F:pyrimidine nucleotide-sugar transmembrane transporter activity"/>
    <property type="evidence" value="ECO:0007669"/>
    <property type="project" value="InterPro"/>
</dbReference>
<keyword evidence="3 16" id="KW-0812">Transmembrane</keyword>
<dbReference type="SMART" id="SM00490">
    <property type="entry name" value="HELICc"/>
    <property type="match status" value="1"/>
</dbReference>
<dbReference type="InterPro" id="IPR014001">
    <property type="entry name" value="Helicase_ATP-bd"/>
</dbReference>
<feature type="transmembrane region" description="Helical" evidence="16">
    <location>
        <begin position="276"/>
        <end position="293"/>
    </location>
</feature>
<accession>A0A1V8TIF0</accession>
<evidence type="ECO:0000256" key="4">
    <source>
        <dbReference type="ARBA" id="ARBA00022741"/>
    </source>
</evidence>
<keyword evidence="20" id="KW-1185">Reference proteome</keyword>
<feature type="region of interest" description="Disordered" evidence="15">
    <location>
        <begin position="1660"/>
        <end position="1686"/>
    </location>
</feature>
<dbReference type="Proteomes" id="UP000192596">
    <property type="component" value="Unassembled WGS sequence"/>
</dbReference>
<evidence type="ECO:0000256" key="15">
    <source>
        <dbReference type="SAM" id="MobiDB-lite"/>
    </source>
</evidence>
<comment type="subcellular location">
    <subcellularLocation>
        <location evidence="1">Membrane</location>
        <topology evidence="1">Multi-pass membrane protein</topology>
    </subcellularLocation>
</comment>
<evidence type="ECO:0000256" key="3">
    <source>
        <dbReference type="ARBA" id="ARBA00022692"/>
    </source>
</evidence>
<dbReference type="PROSITE" id="PS51192">
    <property type="entry name" value="HELICASE_ATP_BIND_1"/>
    <property type="match status" value="1"/>
</dbReference>
<dbReference type="SUPFAM" id="SSF46785">
    <property type="entry name" value="Winged helix' DNA-binding domain"/>
    <property type="match status" value="1"/>
</dbReference>
<dbReference type="PANTHER" id="PTHR47835">
    <property type="entry name" value="HFM1, ATP DEPENDENT DNA HELICASE HOMOLOG"/>
    <property type="match status" value="1"/>
</dbReference>
<dbReference type="Gene3D" id="3.40.50.300">
    <property type="entry name" value="P-loop containing nucleotide triphosphate hydrolases"/>
    <property type="match status" value="2"/>
</dbReference>
<dbReference type="SMART" id="SM00487">
    <property type="entry name" value="DEXDc"/>
    <property type="match status" value="1"/>
</dbReference>
<dbReference type="GO" id="GO:0003676">
    <property type="term" value="F:nucleic acid binding"/>
    <property type="evidence" value="ECO:0007669"/>
    <property type="project" value="InterPro"/>
</dbReference>
<keyword evidence="8 16" id="KW-1133">Transmembrane helix</keyword>
<reference evidence="20" key="1">
    <citation type="submission" date="2017-03" db="EMBL/GenBank/DDBJ databases">
        <title>Genomes of endolithic fungi from Antarctica.</title>
        <authorList>
            <person name="Coleine C."/>
            <person name="Masonjones S."/>
            <person name="Stajich J.E."/>
        </authorList>
    </citation>
    <scope>NUCLEOTIDE SEQUENCE [LARGE SCALE GENOMIC DNA]</scope>
    <source>
        <strain evidence="20">CCFEE 5527</strain>
    </source>
</reference>
<keyword evidence="6" id="KW-0347">Helicase</keyword>
<evidence type="ECO:0000256" key="8">
    <source>
        <dbReference type="ARBA" id="ARBA00022989"/>
    </source>
</evidence>
<evidence type="ECO:0000256" key="13">
    <source>
        <dbReference type="ARBA" id="ARBA00034808"/>
    </source>
</evidence>
<gene>
    <name evidence="19" type="ORF">B0A48_05409</name>
</gene>
<keyword evidence="7" id="KW-0067">ATP-binding</keyword>
<keyword evidence="9 16" id="KW-0472">Membrane</keyword>
<feature type="transmembrane region" description="Helical" evidence="16">
    <location>
        <begin position="232"/>
        <end position="255"/>
    </location>
</feature>
<dbReference type="SUPFAM" id="SSF52540">
    <property type="entry name" value="P-loop containing nucleoside triphosphate hydrolases"/>
    <property type="match status" value="1"/>
</dbReference>
<dbReference type="FunFam" id="1.10.10.10:FF:000012">
    <property type="entry name" value="U5 small nuclear ribonucleoprotein helicase"/>
    <property type="match status" value="1"/>
</dbReference>
<comment type="similarity">
    <text evidence="2">Belongs to the helicase family. SKI2 subfamily.</text>
</comment>
<dbReference type="EC" id="5.6.2.4" evidence="13"/>
<dbReference type="PROSITE" id="PS51194">
    <property type="entry name" value="HELICASE_CTER"/>
    <property type="match status" value="1"/>
</dbReference>
<protein>
    <recommendedName>
        <fullName evidence="13">DNA 3'-5' helicase</fullName>
        <ecNumber evidence="13">5.6.2.4</ecNumber>
    </recommendedName>
</protein>
<evidence type="ECO:0000259" key="18">
    <source>
        <dbReference type="PROSITE" id="PS51194"/>
    </source>
</evidence>
<comment type="catalytic activity">
    <reaction evidence="14">
        <text>ATP + H2O = ADP + phosphate + H(+)</text>
        <dbReference type="Rhea" id="RHEA:13065"/>
        <dbReference type="ChEBI" id="CHEBI:15377"/>
        <dbReference type="ChEBI" id="CHEBI:15378"/>
        <dbReference type="ChEBI" id="CHEBI:30616"/>
        <dbReference type="ChEBI" id="CHEBI:43474"/>
        <dbReference type="ChEBI" id="CHEBI:456216"/>
        <dbReference type="EC" id="5.6.2.4"/>
    </reaction>
</comment>
<dbReference type="InterPro" id="IPR004179">
    <property type="entry name" value="Sec63-dom"/>
</dbReference>
<comment type="caution">
    <text evidence="19">The sequence shown here is derived from an EMBL/GenBank/DDBJ whole genome shotgun (WGS) entry which is preliminary data.</text>
</comment>
<feature type="compositionally biased region" description="Polar residues" evidence="15">
    <location>
        <begin position="535"/>
        <end position="545"/>
    </location>
</feature>
<feature type="compositionally biased region" description="Basic and acidic residues" evidence="15">
    <location>
        <begin position="1494"/>
        <end position="1509"/>
    </location>
</feature>
<feature type="domain" description="Helicase C-terminal" evidence="18">
    <location>
        <begin position="882"/>
        <end position="1073"/>
    </location>
</feature>
<evidence type="ECO:0000256" key="9">
    <source>
        <dbReference type="ARBA" id="ARBA00023136"/>
    </source>
</evidence>
<feature type="domain" description="Helicase ATP-binding" evidence="17">
    <location>
        <begin position="668"/>
        <end position="842"/>
    </location>
</feature>
<evidence type="ECO:0000256" key="14">
    <source>
        <dbReference type="ARBA" id="ARBA00048988"/>
    </source>
</evidence>
<feature type="transmembrane region" description="Helical" evidence="16">
    <location>
        <begin position="155"/>
        <end position="174"/>
    </location>
</feature>
<comment type="catalytic activity">
    <reaction evidence="12">
        <text>Couples ATP hydrolysis with the unwinding of duplex DNA by translocating in the 3'-5' direction.</text>
        <dbReference type="EC" id="5.6.2.4"/>
    </reaction>
</comment>
<dbReference type="InterPro" id="IPR057842">
    <property type="entry name" value="WH_MER3"/>
</dbReference>
<evidence type="ECO:0000313" key="20">
    <source>
        <dbReference type="Proteomes" id="UP000192596"/>
    </source>
</evidence>
<feature type="transmembrane region" description="Helical" evidence="16">
    <location>
        <begin position="313"/>
        <end position="332"/>
    </location>
</feature>
<keyword evidence="11" id="KW-0469">Meiosis</keyword>
<feature type="region of interest" description="Disordered" evidence="15">
    <location>
        <begin position="1537"/>
        <end position="1562"/>
    </location>
</feature>
<dbReference type="InterPro" id="IPR011545">
    <property type="entry name" value="DEAD/DEAH_box_helicase_dom"/>
</dbReference>
<dbReference type="Pfam" id="PF00271">
    <property type="entry name" value="Helicase_C"/>
    <property type="match status" value="1"/>
</dbReference>
<dbReference type="GO" id="GO:0005524">
    <property type="term" value="F:ATP binding"/>
    <property type="evidence" value="ECO:0007669"/>
    <property type="project" value="UniProtKB-KW"/>
</dbReference>
<dbReference type="GO" id="GO:0000139">
    <property type="term" value="C:Golgi membrane"/>
    <property type="evidence" value="ECO:0007669"/>
    <property type="project" value="InterPro"/>
</dbReference>
<evidence type="ECO:0000256" key="10">
    <source>
        <dbReference type="ARBA" id="ARBA00023235"/>
    </source>
</evidence>
<dbReference type="InterPro" id="IPR007271">
    <property type="entry name" value="Nuc_sug_transpt"/>
</dbReference>
<evidence type="ECO:0000313" key="19">
    <source>
        <dbReference type="EMBL" id="OQO11153.1"/>
    </source>
</evidence>
<dbReference type="Gene3D" id="1.10.3380.10">
    <property type="entry name" value="Sec63 N-terminal domain-like domain"/>
    <property type="match status" value="1"/>
</dbReference>
<dbReference type="Pfam" id="PF00270">
    <property type="entry name" value="DEAD"/>
    <property type="match status" value="1"/>
</dbReference>
<dbReference type="SUPFAM" id="SSF158702">
    <property type="entry name" value="Sec63 N-terminal domain-like"/>
    <property type="match status" value="1"/>
</dbReference>
<dbReference type="InterPro" id="IPR036390">
    <property type="entry name" value="WH_DNA-bd_sf"/>
</dbReference>
<dbReference type="Gene3D" id="1.10.10.10">
    <property type="entry name" value="Winged helix-like DNA-binding domain superfamily/Winged helix DNA-binding domain"/>
    <property type="match status" value="1"/>
</dbReference>
<feature type="transmembrane region" description="Helical" evidence="16">
    <location>
        <begin position="12"/>
        <end position="31"/>
    </location>
</feature>
<keyword evidence="10" id="KW-0413">Isomerase</keyword>
<dbReference type="InterPro" id="IPR036388">
    <property type="entry name" value="WH-like_DNA-bd_sf"/>
</dbReference>
<dbReference type="FunFam" id="1.10.3380.10:FF:000012">
    <property type="entry name" value="DEAD/DEAH box DNA helicase"/>
    <property type="match status" value="1"/>
</dbReference>
<feature type="region of interest" description="Disordered" evidence="15">
    <location>
        <begin position="472"/>
        <end position="559"/>
    </location>
</feature>
<evidence type="ECO:0000256" key="2">
    <source>
        <dbReference type="ARBA" id="ARBA00010140"/>
    </source>
</evidence>
<dbReference type="InterPro" id="IPR001650">
    <property type="entry name" value="Helicase_C-like"/>
</dbReference>
<keyword evidence="5" id="KW-0378">Hydrolase</keyword>
<dbReference type="Pfam" id="PF04142">
    <property type="entry name" value="Nuc_sug_transp"/>
    <property type="match status" value="1"/>
</dbReference>
<feature type="transmembrane region" description="Helical" evidence="16">
    <location>
        <begin position="43"/>
        <end position="66"/>
    </location>
</feature>
<evidence type="ECO:0000256" key="6">
    <source>
        <dbReference type="ARBA" id="ARBA00022806"/>
    </source>
</evidence>
<dbReference type="OrthoDB" id="5575at2759"/>
<evidence type="ECO:0000256" key="7">
    <source>
        <dbReference type="ARBA" id="ARBA00022840"/>
    </source>
</evidence>
<keyword evidence="4" id="KW-0547">Nucleotide-binding</keyword>
<evidence type="ECO:0000256" key="16">
    <source>
        <dbReference type="SAM" id="Phobius"/>
    </source>
</evidence>
<dbReference type="STRING" id="1507870.A0A1V8TIF0"/>
<feature type="region of interest" description="Disordered" evidence="15">
    <location>
        <begin position="1487"/>
        <end position="1511"/>
    </location>
</feature>
<organism evidence="19 20">
    <name type="scientific">Cryoendolithus antarcticus</name>
    <dbReference type="NCBI Taxonomy" id="1507870"/>
    <lineage>
        <taxon>Eukaryota</taxon>
        <taxon>Fungi</taxon>
        <taxon>Dikarya</taxon>
        <taxon>Ascomycota</taxon>
        <taxon>Pezizomycotina</taxon>
        <taxon>Dothideomycetes</taxon>
        <taxon>Dothideomycetidae</taxon>
        <taxon>Cladosporiales</taxon>
        <taxon>Cladosporiaceae</taxon>
        <taxon>Cryoendolithus</taxon>
    </lineage>
</organism>
<sequence length="1921" mass="210446">MSRRGMSAGYRNSLLAAYALQSSALVTLIWYSRTRPSINGARYNIATVVFLSEALKLVISLTMALFELITHPKTRREEAITVVGIFGEMARAVFVQGSWRMAVPASLYCLQNILTFAAVENIDVPTFLSASQLKIALLAGVGWLFLDRKLDMRQGLSIASLSLGGMMVLLPLLLDDHSVMTISDLRGGAAFHSPRSIWALKALGSKSARQLTKRSATYAGIDEDYRAQHPEAVAQVGLMALAFTCVMSTLAEAYVDILTEQTKSGVKGTSLWIRNVQLAVYSLLPAGMLSLIVKDGGSAAGADFLAGYDWVVWLLVLLSATSGITAGAVMTYTDVRARHWAIGLAILLGFIASVVCFDTEVSAAYLFGTVMTLGAMYFHKVPETVSTNRSRPPPISVSQYEKSGSSYFDLEPGPTPAQSPIYSGATSTSRPATPAIERRSLYMKSLSAESIWGEGDMEQRIFNQLDRLQRGARNVGQTRQPMHYGSMSGGDHQDYGHTSTLAHTTENDGHEHGDENVDPEFHRPQFAYEGCEGDVSSSPTLHQPQPSSPAFRASQRHAGAEPPNLAFASIRGTSNFERVVPIPQLAPDRTLQHRLPRPRDINTYVLAERPIAQPTSAVLRPSSGKRQASSSLPVVQGITLVPTGDLPDRFRSIFPFPLFNAVQSKCFEVVYRSNDNFVLSSPTGSGKTAILELAICRLMNGFANGTYKIVYQAPTKSLCAERQRDWQAKFGPFDLQVAELTGDTDIAQLKNVQYASIIITTPEKWDSMTRKWKDHQRLMQMVKLFLIDEVHILKEDRGATLEAIVSRMKSVGSDIRFIALSATVPNSQDVATWLGKDPVTPHVPAPRERFGEEFRPVRLARHVCGYAGTGNDFVFDKVLNAKLPEVIAKWSQRKPVMVFCFTRASCVDTAKLLATWWDGKGPRDRYWEAPRSRLVIEDKDLRGTVSSGVSFHHAGLSIADRTAVEKGYLEGEINVICCTSTLAVGVNLPCHMVIIKNTVTCQSSGSGGCKEYSDLETMQMLGRAGRPQFDDSAVAVIMTRLHRVQHYEKMVTGQEILESCLHLNLIDHLNAEIGLGTITNAATARKWLSGTFLYVRLKDNPEHYRIDGDSSGRNLDQRLEDICTKAITLLEGHDLVNATPKLHCTEFGDAMARYYVQFETMKLLLELPRKAKVSEILSALAQAGEFKEVRFRAGEKTTYKDLNKNASIKFPIPINLDASAHKVSLVIQSVLGAVDLPTEDPKQRAELQASKSVIFLNVQRLVRCVIDCQLQLQDAVTARNALALARSLGAQVWDDSPLHMKQLDSVGLVYVRKLAAAGLKCIDDIENAEQHRLEVVLSRNPPFGAQLQEKARGFPKLRVSMKAIGEPIIKKGEHVTVRVRAEMAFLNEKTPEMFQRKPVYVCLLAELSDGHLVHFARISAKKLNKGQEVLFAANLTSPNQNIRAYVSCDGLAGTSRQADLRPEIPGHAFPPPKTAEEMNAQRALVTHAPNIAKRRAEAPRRQSDNRDIDEFGDAGLEDADFVLAEVVDYANIDDYDDTVVPSKSAKGPSKSQRKTSNVASAAREWAPQQLENGKWACGHACKDKTACKHLCCREGLDKKPKPPKAKVSKQQPGSESDTGQRPLDLSVSKPTAKASLSCKKVKGPEVEKLNRLAESVKTPTRAVPLLGTGKSAPASKSTKPMSGQSRLSFTKAAREVNKEGVSSDYGGADDLPSPSRFVNAALGVPDPATQVPELPDDEDDEMLDFGWGTGTPPGGTEDLPSDNIGADLYPGVEGDDFVFDADWAVGEPPELHMPPAMQPPARYTEFRSAINQPFQEASSDSAARDLGVRPAAGEKRDLPLEDTLTVHEFKKARLDLGSATACLITDGAPLEEGPFVLTEDSSDLMAGTPDIDHQQNHPAGSDDLLKWFEENIGMENFNYIG</sequence>
<dbReference type="GO" id="GO:0051321">
    <property type="term" value="P:meiotic cell cycle"/>
    <property type="evidence" value="ECO:0007669"/>
    <property type="project" value="UniProtKB-KW"/>
</dbReference>
<dbReference type="FunCoup" id="A0A1V8TIF0">
    <property type="interactions" value="728"/>
</dbReference>
<name>A0A1V8TIF0_9PEZI</name>
<dbReference type="InterPro" id="IPR027417">
    <property type="entry name" value="P-loop_NTPase"/>
</dbReference>
<dbReference type="SMART" id="SM00973">
    <property type="entry name" value="Sec63"/>
    <property type="match status" value="1"/>
</dbReference>
<feature type="region of interest" description="Disordered" evidence="15">
    <location>
        <begin position="1598"/>
        <end position="1640"/>
    </location>
</feature>
<dbReference type="EMBL" id="NAJO01000007">
    <property type="protein sequence ID" value="OQO11153.1"/>
    <property type="molecule type" value="Genomic_DNA"/>
</dbReference>
<dbReference type="GO" id="GO:0043138">
    <property type="term" value="F:3'-5' DNA helicase activity"/>
    <property type="evidence" value="ECO:0007669"/>
    <property type="project" value="UniProtKB-EC"/>
</dbReference>
<feature type="compositionally biased region" description="Polar residues" evidence="15">
    <location>
        <begin position="1674"/>
        <end position="1686"/>
    </location>
</feature>
<dbReference type="GO" id="GO:0016787">
    <property type="term" value="F:hydrolase activity"/>
    <property type="evidence" value="ECO:0007669"/>
    <property type="project" value="UniProtKB-KW"/>
</dbReference>
<feature type="transmembrane region" description="Helical" evidence="16">
    <location>
        <begin position="344"/>
        <end position="367"/>
    </location>
</feature>
<dbReference type="InterPro" id="IPR052247">
    <property type="entry name" value="Meiotic_Crossover_Helicase"/>
</dbReference>
<evidence type="ECO:0000256" key="5">
    <source>
        <dbReference type="ARBA" id="ARBA00022801"/>
    </source>
</evidence>
<evidence type="ECO:0000256" key="1">
    <source>
        <dbReference type="ARBA" id="ARBA00004141"/>
    </source>
</evidence>
<evidence type="ECO:0000259" key="17">
    <source>
        <dbReference type="PROSITE" id="PS51192"/>
    </source>
</evidence>
<dbReference type="CDD" id="cd18795">
    <property type="entry name" value="SF2_C_Ski2"/>
    <property type="match status" value="1"/>
</dbReference>
<evidence type="ECO:0000256" key="12">
    <source>
        <dbReference type="ARBA" id="ARBA00034617"/>
    </source>
</evidence>
<evidence type="ECO:0000256" key="11">
    <source>
        <dbReference type="ARBA" id="ARBA00023254"/>
    </source>
</evidence>
<dbReference type="Pfam" id="PF23445">
    <property type="entry name" value="WHD_SNRNP200"/>
    <property type="match status" value="1"/>
</dbReference>
<dbReference type="PANTHER" id="PTHR47835:SF3">
    <property type="entry name" value="HELICASE FOR MEIOSIS 1"/>
    <property type="match status" value="1"/>
</dbReference>
<proteinExistence type="inferred from homology"/>